<dbReference type="InterPro" id="IPR048284">
    <property type="entry name" value="EryCIII-like_N"/>
</dbReference>
<evidence type="ECO:0000313" key="6">
    <source>
        <dbReference type="EMBL" id="MBY8886418.1"/>
    </source>
</evidence>
<dbReference type="PANTHER" id="PTHR48050:SF13">
    <property type="entry name" value="STEROL 3-BETA-GLUCOSYLTRANSFERASE UGT80A2"/>
    <property type="match status" value="1"/>
</dbReference>
<dbReference type="EMBL" id="JAINVZ010000010">
    <property type="protein sequence ID" value="MBY8886418.1"/>
    <property type="molecule type" value="Genomic_DNA"/>
</dbReference>
<reference evidence="6 7" key="1">
    <citation type="submission" date="2021-08" db="EMBL/GenBank/DDBJ databases">
        <title>Streptomyces sp. PTM05 isolated from lichen.</title>
        <authorList>
            <person name="Somphong A."/>
            <person name="Phongsopitanun W."/>
            <person name="Tanasupawat S."/>
        </authorList>
    </citation>
    <scope>NUCLEOTIDE SEQUENCE [LARGE SCALE GENOMIC DNA]</scope>
    <source>
        <strain evidence="6 7">Ptm05</strain>
    </source>
</reference>
<keyword evidence="7" id="KW-1185">Reference proteome</keyword>
<dbReference type="InterPro" id="IPR010610">
    <property type="entry name" value="EryCIII-like_C"/>
</dbReference>
<dbReference type="RefSeq" id="WP_222978620.1">
    <property type="nucleotide sequence ID" value="NZ_JAINVZ010000010.1"/>
</dbReference>
<keyword evidence="2" id="KW-0328">Glycosyltransferase</keyword>
<evidence type="ECO:0000313" key="7">
    <source>
        <dbReference type="Proteomes" id="UP001198565"/>
    </source>
</evidence>
<dbReference type="PANTHER" id="PTHR48050">
    <property type="entry name" value="STEROL 3-BETA-GLUCOSYLTRANSFERASE"/>
    <property type="match status" value="1"/>
</dbReference>
<accession>A0ABS7QT99</accession>
<evidence type="ECO:0000259" key="4">
    <source>
        <dbReference type="Pfam" id="PF06722"/>
    </source>
</evidence>
<dbReference type="Gene3D" id="3.40.50.2000">
    <property type="entry name" value="Glycogen Phosphorylase B"/>
    <property type="match status" value="2"/>
</dbReference>
<dbReference type="CDD" id="cd03784">
    <property type="entry name" value="GT1_Gtf-like"/>
    <property type="match status" value="1"/>
</dbReference>
<name>A0ABS7QT99_9ACTN</name>
<feature type="domain" description="Erythromycin biosynthesis protein CIII-like C-terminal" evidence="4">
    <location>
        <begin position="249"/>
        <end position="385"/>
    </location>
</feature>
<evidence type="ECO:0000256" key="1">
    <source>
        <dbReference type="ARBA" id="ARBA00006962"/>
    </source>
</evidence>
<gene>
    <name evidence="6" type="ORF">K7472_16305</name>
</gene>
<dbReference type="SUPFAM" id="SSF53756">
    <property type="entry name" value="UDP-Glycosyltransferase/glycogen phosphorylase"/>
    <property type="match status" value="1"/>
</dbReference>
<organism evidence="6 7">
    <name type="scientific">Streptantibioticus parmotrematis</name>
    <dbReference type="NCBI Taxonomy" id="2873249"/>
    <lineage>
        <taxon>Bacteria</taxon>
        <taxon>Bacillati</taxon>
        <taxon>Actinomycetota</taxon>
        <taxon>Actinomycetes</taxon>
        <taxon>Kitasatosporales</taxon>
        <taxon>Streptomycetaceae</taxon>
        <taxon>Streptantibioticus</taxon>
    </lineage>
</organism>
<sequence>MRVLMFNTPVSTHFTPQVPLAWALRAAGHEVLAAVQPDVVPTVESAGLNAVALGDPYRAGDMLTGGMTGTTKRMIEVRGRTKPEEMASGARAWVVHAKYLLPEYLDFARAYRPDLILSDMLEFTSLIVGGVLGVPVVHHRWGLDPISTPARPHARLGLKGTCERLGLPGLPDPTVLLDPVPEELRVADATPGVPIRYVPFNGPGLMPEWLRLEKPEGRRVVVSLGSRAILLNGPRHIATVLSAFEGMDDVEVLATVPSADHGALEGLPENVRLIDPVPLHLLLPTCDAIVHHGGAGTAMTSTAAGVPQLALPELLDMFTTGDRLAAAGAGITLDTAEAQADVPLLRDAIRALLTEPSYATAAQSLRRSMASMPSPARVVQDLEKLVES</sequence>
<dbReference type="InterPro" id="IPR050426">
    <property type="entry name" value="Glycosyltransferase_28"/>
</dbReference>
<proteinExistence type="inferred from homology"/>
<comment type="similarity">
    <text evidence="1">Belongs to the glycosyltransferase 28 family.</text>
</comment>
<evidence type="ECO:0000259" key="5">
    <source>
        <dbReference type="Pfam" id="PF21036"/>
    </source>
</evidence>
<feature type="domain" description="Erythromycin biosynthesis protein CIII-like N-terminal" evidence="5">
    <location>
        <begin position="22"/>
        <end position="225"/>
    </location>
</feature>
<dbReference type="Proteomes" id="UP001198565">
    <property type="component" value="Unassembled WGS sequence"/>
</dbReference>
<evidence type="ECO:0000256" key="3">
    <source>
        <dbReference type="ARBA" id="ARBA00022679"/>
    </source>
</evidence>
<dbReference type="InterPro" id="IPR002213">
    <property type="entry name" value="UDP_glucos_trans"/>
</dbReference>
<keyword evidence="3" id="KW-0808">Transferase</keyword>
<dbReference type="Pfam" id="PF21036">
    <property type="entry name" value="EryCIII-like_N"/>
    <property type="match status" value="1"/>
</dbReference>
<comment type="caution">
    <text evidence="6">The sequence shown here is derived from an EMBL/GenBank/DDBJ whole genome shotgun (WGS) entry which is preliminary data.</text>
</comment>
<evidence type="ECO:0000256" key="2">
    <source>
        <dbReference type="ARBA" id="ARBA00022676"/>
    </source>
</evidence>
<dbReference type="Pfam" id="PF06722">
    <property type="entry name" value="EryCIII-like_C"/>
    <property type="match status" value="1"/>
</dbReference>
<protein>
    <submittedName>
        <fullName evidence="6">DUF1205 domain-containing protein</fullName>
    </submittedName>
</protein>